<comment type="caution">
    <text evidence="1">The sequence shown here is derived from an EMBL/GenBank/DDBJ whole genome shotgun (WGS) entry which is preliminary data.</text>
</comment>
<proteinExistence type="predicted"/>
<evidence type="ECO:0000313" key="1">
    <source>
        <dbReference type="EMBL" id="KAJ9657250.1"/>
    </source>
</evidence>
<evidence type="ECO:0000313" key="2">
    <source>
        <dbReference type="Proteomes" id="UP001172386"/>
    </source>
</evidence>
<accession>A0ACC3A8K4</accession>
<keyword evidence="2" id="KW-1185">Reference proteome</keyword>
<reference evidence="1" key="1">
    <citation type="submission" date="2022-10" db="EMBL/GenBank/DDBJ databases">
        <title>Culturing micro-colonial fungi from biological soil crusts in the Mojave desert and describing Neophaeococcomyces mojavensis, and introducing the new genera and species Taxawa tesnikishii.</title>
        <authorList>
            <person name="Kurbessoian T."/>
            <person name="Stajich J.E."/>
        </authorList>
    </citation>
    <scope>NUCLEOTIDE SEQUENCE</scope>
    <source>
        <strain evidence="1">JES_112</strain>
    </source>
</reference>
<dbReference type="Proteomes" id="UP001172386">
    <property type="component" value="Unassembled WGS sequence"/>
</dbReference>
<sequence>MSPILVKKISFSFLLVAGTFICSIGGVIHGHQNNLPANITIVSSQQSPWISSLCQVSTVPTDMCHNVTAQPSQANYTISYSCSMIRNYAFLDLYYNECQLINTTTSLTLVSPVPTAKPALYSPSEPTTLVTKLAGADLASNMSAAPPPPSLNTTRPTPLSLSTNPTSTIPTLSVAPTTDTYACCDPDFGEPNTFEMLCFAGNGTNIGVDPSASPVPPGAQQQGWAEAKCIVSPIIDPPARCKQVGFENGEWSPLD</sequence>
<protein>
    <submittedName>
        <fullName evidence="1">Uncharacterized protein</fullName>
    </submittedName>
</protein>
<organism evidence="1 2">
    <name type="scientific">Neophaeococcomyces mojaviensis</name>
    <dbReference type="NCBI Taxonomy" id="3383035"/>
    <lineage>
        <taxon>Eukaryota</taxon>
        <taxon>Fungi</taxon>
        <taxon>Dikarya</taxon>
        <taxon>Ascomycota</taxon>
        <taxon>Pezizomycotina</taxon>
        <taxon>Eurotiomycetes</taxon>
        <taxon>Chaetothyriomycetidae</taxon>
        <taxon>Chaetothyriales</taxon>
        <taxon>Chaetothyriales incertae sedis</taxon>
        <taxon>Neophaeococcomyces</taxon>
    </lineage>
</organism>
<dbReference type="EMBL" id="JAPDRQ010000067">
    <property type="protein sequence ID" value="KAJ9657250.1"/>
    <property type="molecule type" value="Genomic_DNA"/>
</dbReference>
<gene>
    <name evidence="1" type="ORF">H2198_004476</name>
</gene>
<name>A0ACC3A8K4_9EURO</name>